<organism evidence="2">
    <name type="scientific">Anguilla anguilla</name>
    <name type="common">European freshwater eel</name>
    <name type="synonym">Muraena anguilla</name>
    <dbReference type="NCBI Taxonomy" id="7936"/>
    <lineage>
        <taxon>Eukaryota</taxon>
        <taxon>Metazoa</taxon>
        <taxon>Chordata</taxon>
        <taxon>Craniata</taxon>
        <taxon>Vertebrata</taxon>
        <taxon>Euteleostomi</taxon>
        <taxon>Actinopterygii</taxon>
        <taxon>Neopterygii</taxon>
        <taxon>Teleostei</taxon>
        <taxon>Anguilliformes</taxon>
        <taxon>Anguillidae</taxon>
        <taxon>Anguilla</taxon>
    </lineage>
</organism>
<protein>
    <submittedName>
        <fullName evidence="2">Uncharacterized protein</fullName>
    </submittedName>
</protein>
<reference evidence="2" key="2">
    <citation type="journal article" date="2015" name="Fish Shellfish Immunol.">
        <title>Early steps in the European eel (Anguilla anguilla)-Vibrio vulnificus interaction in the gills: Role of the RtxA13 toxin.</title>
        <authorList>
            <person name="Callol A."/>
            <person name="Pajuelo D."/>
            <person name="Ebbesson L."/>
            <person name="Teles M."/>
            <person name="MacKenzie S."/>
            <person name="Amaro C."/>
        </authorList>
    </citation>
    <scope>NUCLEOTIDE SEQUENCE</scope>
</reference>
<name>A0A0E9SU66_ANGAN</name>
<dbReference type="EMBL" id="GBXM01064484">
    <property type="protein sequence ID" value="JAH44093.1"/>
    <property type="molecule type" value="Transcribed_RNA"/>
</dbReference>
<reference evidence="2" key="1">
    <citation type="submission" date="2014-11" db="EMBL/GenBank/DDBJ databases">
        <authorList>
            <person name="Amaro Gonzalez C."/>
        </authorList>
    </citation>
    <scope>NUCLEOTIDE SEQUENCE</scope>
</reference>
<evidence type="ECO:0000256" key="1">
    <source>
        <dbReference type="SAM" id="MobiDB-lite"/>
    </source>
</evidence>
<evidence type="ECO:0000313" key="2">
    <source>
        <dbReference type="EMBL" id="JAH44093.1"/>
    </source>
</evidence>
<accession>A0A0E9SU66</accession>
<feature type="compositionally biased region" description="Basic and acidic residues" evidence="1">
    <location>
        <begin position="38"/>
        <end position="68"/>
    </location>
</feature>
<feature type="region of interest" description="Disordered" evidence="1">
    <location>
        <begin position="35"/>
        <end position="68"/>
    </location>
</feature>
<proteinExistence type="predicted"/>
<dbReference type="AlphaFoldDB" id="A0A0E9SU66"/>
<sequence length="68" mass="8052">MAHRWSHVGSPVSNGFCSQNTAPAMETDVLFYRGPTIQREREGDRQCKRESTGRETVCRERREERRRR</sequence>